<protein>
    <submittedName>
        <fullName evidence="2">Uncharacterized protein</fullName>
    </submittedName>
</protein>
<gene>
    <name evidence="2" type="ORF">MIND_01247900</name>
</gene>
<keyword evidence="3" id="KW-1185">Reference proteome</keyword>
<name>A0A8H6S3Q5_9AGAR</name>
<organism evidence="2 3">
    <name type="scientific">Mycena indigotica</name>
    <dbReference type="NCBI Taxonomy" id="2126181"/>
    <lineage>
        <taxon>Eukaryota</taxon>
        <taxon>Fungi</taxon>
        <taxon>Dikarya</taxon>
        <taxon>Basidiomycota</taxon>
        <taxon>Agaricomycotina</taxon>
        <taxon>Agaricomycetes</taxon>
        <taxon>Agaricomycetidae</taxon>
        <taxon>Agaricales</taxon>
        <taxon>Marasmiineae</taxon>
        <taxon>Mycenaceae</taxon>
        <taxon>Mycena</taxon>
    </lineage>
</organism>
<dbReference type="GeneID" id="59351481"/>
<dbReference type="Proteomes" id="UP000636479">
    <property type="component" value="Unassembled WGS sequence"/>
</dbReference>
<evidence type="ECO:0000256" key="1">
    <source>
        <dbReference type="SAM" id="MobiDB-lite"/>
    </source>
</evidence>
<accession>A0A8H6S3Q5</accession>
<evidence type="ECO:0000313" key="3">
    <source>
        <dbReference type="Proteomes" id="UP000636479"/>
    </source>
</evidence>
<sequence length="221" mass="24554">MASASRTRRPRRAGRRWGELVGQGTGRGLPLTIRQSGVCVDMAWRKWRPPLPCLFAPAGTDATLKAPAPATSVVSKLNNSPVWLASELVVTDWPDTERGGLQSGTGTREGTARLHSSRFPPPLHHTYPRLQIRYGRPVPRLPQGRVYRRQTRLLPGNSAPLSWSGALRGQVDALPVVRDCGDHSLWERFFGMWVSFVEAVVGRQDGGHIWRVCAEREPRSP</sequence>
<dbReference type="AlphaFoldDB" id="A0A8H6S3Q5"/>
<feature type="region of interest" description="Disordered" evidence="1">
    <location>
        <begin position="95"/>
        <end position="114"/>
    </location>
</feature>
<evidence type="ECO:0000313" key="2">
    <source>
        <dbReference type="EMBL" id="KAF7292206.1"/>
    </source>
</evidence>
<reference evidence="2" key="1">
    <citation type="submission" date="2020-05" db="EMBL/GenBank/DDBJ databases">
        <title>Mycena genomes resolve the evolution of fungal bioluminescence.</title>
        <authorList>
            <person name="Tsai I.J."/>
        </authorList>
    </citation>
    <scope>NUCLEOTIDE SEQUENCE</scope>
    <source>
        <strain evidence="2">171206Taipei</strain>
    </source>
</reference>
<comment type="caution">
    <text evidence="2">The sequence shown here is derived from an EMBL/GenBank/DDBJ whole genome shotgun (WGS) entry which is preliminary data.</text>
</comment>
<feature type="compositionally biased region" description="Basic residues" evidence="1">
    <location>
        <begin position="1"/>
        <end position="15"/>
    </location>
</feature>
<dbReference type="RefSeq" id="XP_037214933.1">
    <property type="nucleotide sequence ID" value="XM_037368965.1"/>
</dbReference>
<dbReference type="EMBL" id="JACAZF010000012">
    <property type="protein sequence ID" value="KAF7292206.1"/>
    <property type="molecule type" value="Genomic_DNA"/>
</dbReference>
<feature type="region of interest" description="Disordered" evidence="1">
    <location>
        <begin position="1"/>
        <end position="21"/>
    </location>
</feature>
<proteinExistence type="predicted"/>